<comment type="catalytic activity">
    <reaction evidence="1">
        <text>Hydrolysis of terminal non-reducing N-acetyl-D-hexosamine residues in N-acetyl-beta-D-hexosaminides.</text>
        <dbReference type="EC" id="3.2.1.52"/>
    </reaction>
</comment>
<keyword evidence="7" id="KW-0732">Signal</keyword>
<keyword evidence="4 9" id="KW-0378">Hydrolase</keyword>
<evidence type="ECO:0000313" key="9">
    <source>
        <dbReference type="EMBL" id="QNH95424.1"/>
    </source>
</evidence>
<dbReference type="Gene3D" id="3.20.20.300">
    <property type="entry name" value="Glycoside hydrolase, family 3, N-terminal domain"/>
    <property type="match status" value="1"/>
</dbReference>
<evidence type="ECO:0000256" key="4">
    <source>
        <dbReference type="ARBA" id="ARBA00022801"/>
    </source>
</evidence>
<evidence type="ECO:0000256" key="7">
    <source>
        <dbReference type="SAM" id="SignalP"/>
    </source>
</evidence>
<feature type="signal peptide" evidence="7">
    <location>
        <begin position="1"/>
        <end position="20"/>
    </location>
</feature>
<sequence>MRRFLIALCVLVLVGCSADSTPPSSSPADSDGSAAAASAQSPSDSAKKGFSQNPTLGECQALAERDRIVAEECVNAIPAEDLSGALLAVGVTTYEQAEHAVDLGVRHLFFGTGADFSMLNGRGDPSRSLDALQKRSGGRLVISVDEEGGEVQRLADIIGKIPSARQMAETMSPQQVTDMMREHGEKMKKLGFTMDFAPIADVVGAGDVQANAIGSRSFSADPAVVAEYARAYALGLQQAGIDAVFKHFPGHGHTTGDSHERAVTAPTRPELEANDLVPFARLSDMSHVSMMVGHMQTPGIDDASHQVWGAQTPASLNPAVYQLLREGKYSPGAREGGAAPFRGTIFTDDLTGMKAITAHHPGPDAAVAALQAGADQALTASGAVAVLDVVGAVRQAIIDGRIPRAHVYDAVKAAHL</sequence>
<dbReference type="GO" id="GO:0004563">
    <property type="term" value="F:beta-N-acetylhexosaminidase activity"/>
    <property type="evidence" value="ECO:0007669"/>
    <property type="project" value="UniProtKB-EC"/>
</dbReference>
<dbReference type="GO" id="GO:0009254">
    <property type="term" value="P:peptidoglycan turnover"/>
    <property type="evidence" value="ECO:0007669"/>
    <property type="project" value="TreeGrafter"/>
</dbReference>
<evidence type="ECO:0000259" key="8">
    <source>
        <dbReference type="Pfam" id="PF00933"/>
    </source>
</evidence>
<dbReference type="PANTHER" id="PTHR30480">
    <property type="entry name" value="BETA-HEXOSAMINIDASE-RELATED"/>
    <property type="match status" value="1"/>
</dbReference>
<comment type="similarity">
    <text evidence="2">Belongs to the glycosyl hydrolase 3 family.</text>
</comment>
<evidence type="ECO:0000256" key="2">
    <source>
        <dbReference type="ARBA" id="ARBA00005336"/>
    </source>
</evidence>
<dbReference type="PROSITE" id="PS51257">
    <property type="entry name" value="PROKAR_LIPOPROTEIN"/>
    <property type="match status" value="1"/>
</dbReference>
<feature type="region of interest" description="Disordered" evidence="6">
    <location>
        <begin position="22"/>
        <end position="53"/>
    </location>
</feature>
<evidence type="ECO:0000256" key="3">
    <source>
        <dbReference type="ARBA" id="ARBA00012663"/>
    </source>
</evidence>
<dbReference type="EC" id="3.2.1.52" evidence="3"/>
<reference evidence="9 10" key="1">
    <citation type="submission" date="2019-12" db="EMBL/GenBank/DDBJ databases">
        <title>Corynebacterium sp. nov., isolated from feces of the Anser Albifrons in China.</title>
        <authorList>
            <person name="Liu Q."/>
        </authorList>
    </citation>
    <scope>NUCLEOTIDE SEQUENCE [LARGE SCALE GENOMIC DNA]</scope>
    <source>
        <strain evidence="9 10">23H37-10</strain>
    </source>
</reference>
<dbReference type="InterPro" id="IPR050226">
    <property type="entry name" value="NagZ_Beta-hexosaminidase"/>
</dbReference>
<dbReference type="KEGG" id="cans:GP473_00755"/>
<dbReference type="EMBL" id="CP046883">
    <property type="protein sequence ID" value="QNH95424.1"/>
    <property type="molecule type" value="Genomic_DNA"/>
</dbReference>
<dbReference type="AlphaFoldDB" id="A0A7G7YLQ4"/>
<evidence type="ECO:0000256" key="1">
    <source>
        <dbReference type="ARBA" id="ARBA00001231"/>
    </source>
</evidence>
<protein>
    <recommendedName>
        <fullName evidence="3">beta-N-acetylhexosaminidase</fullName>
        <ecNumber evidence="3">3.2.1.52</ecNumber>
    </recommendedName>
</protein>
<dbReference type="Pfam" id="PF00933">
    <property type="entry name" value="Glyco_hydro_3"/>
    <property type="match status" value="1"/>
</dbReference>
<dbReference type="InterPro" id="IPR036962">
    <property type="entry name" value="Glyco_hydro_3_N_sf"/>
</dbReference>
<dbReference type="GO" id="GO:0005975">
    <property type="term" value="P:carbohydrate metabolic process"/>
    <property type="evidence" value="ECO:0007669"/>
    <property type="project" value="InterPro"/>
</dbReference>
<organism evidence="9 10">
    <name type="scientific">Corynebacterium anserum</name>
    <dbReference type="NCBI Taxonomy" id="2684406"/>
    <lineage>
        <taxon>Bacteria</taxon>
        <taxon>Bacillati</taxon>
        <taxon>Actinomycetota</taxon>
        <taxon>Actinomycetes</taxon>
        <taxon>Mycobacteriales</taxon>
        <taxon>Corynebacteriaceae</taxon>
        <taxon>Corynebacterium</taxon>
    </lineage>
</organism>
<gene>
    <name evidence="9" type="ORF">GP473_00755</name>
</gene>
<dbReference type="InterPro" id="IPR017853">
    <property type="entry name" value="GH"/>
</dbReference>
<dbReference type="SUPFAM" id="SSF51445">
    <property type="entry name" value="(Trans)glycosidases"/>
    <property type="match status" value="1"/>
</dbReference>
<evidence type="ECO:0000256" key="5">
    <source>
        <dbReference type="ARBA" id="ARBA00023295"/>
    </source>
</evidence>
<dbReference type="Proteomes" id="UP000515275">
    <property type="component" value="Chromosome"/>
</dbReference>
<feature type="compositionally biased region" description="Low complexity" evidence="6">
    <location>
        <begin position="22"/>
        <end position="44"/>
    </location>
</feature>
<proteinExistence type="inferred from homology"/>
<feature type="domain" description="Glycoside hydrolase family 3 N-terminal" evidence="8">
    <location>
        <begin position="132"/>
        <end position="412"/>
    </location>
</feature>
<feature type="chain" id="PRO_5038798051" description="beta-N-acetylhexosaminidase" evidence="7">
    <location>
        <begin position="21"/>
        <end position="416"/>
    </location>
</feature>
<accession>A0A7G7YLQ4</accession>
<keyword evidence="10" id="KW-1185">Reference proteome</keyword>
<evidence type="ECO:0000313" key="10">
    <source>
        <dbReference type="Proteomes" id="UP000515275"/>
    </source>
</evidence>
<dbReference type="RefSeq" id="WP_186276962.1">
    <property type="nucleotide sequence ID" value="NZ_CP046883.1"/>
</dbReference>
<keyword evidence="5" id="KW-0326">Glycosidase</keyword>
<evidence type="ECO:0000256" key="6">
    <source>
        <dbReference type="SAM" id="MobiDB-lite"/>
    </source>
</evidence>
<dbReference type="PANTHER" id="PTHR30480:SF13">
    <property type="entry name" value="BETA-HEXOSAMINIDASE"/>
    <property type="match status" value="1"/>
</dbReference>
<dbReference type="InterPro" id="IPR001764">
    <property type="entry name" value="Glyco_hydro_3_N"/>
</dbReference>
<name>A0A7G7YLQ4_9CORY</name>